<dbReference type="EMBL" id="MK310226">
    <property type="protein sequence ID" value="QBI90055.1"/>
    <property type="molecule type" value="Genomic_DNA"/>
</dbReference>
<name>A0A481V9H8_9CAUD</name>
<organism evidence="2 3">
    <name type="scientific">Halobacterium phage ChaoS9</name>
    <dbReference type="NCBI Taxonomy" id="2847105"/>
    <lineage>
        <taxon>Viruses</taxon>
        <taxon>Duplodnaviria</taxon>
        <taxon>Heunggongvirae</taxon>
        <taxon>Uroviricota</taxon>
        <taxon>Caudoviricetes</taxon>
        <taxon>Vertoviridae</taxon>
        <taxon>Chaovirus</taxon>
        <taxon>Chaovirus bigenum</taxon>
        <taxon>Chaovirus ChaoS9</taxon>
    </lineage>
</organism>
<proteinExistence type="predicted"/>
<evidence type="ECO:0000256" key="1">
    <source>
        <dbReference type="SAM" id="MobiDB-lite"/>
    </source>
</evidence>
<reference evidence="3" key="1">
    <citation type="journal article" date="2019" name="Genes (Basel)">
        <title>Halobacterium salinarum virus ChaoS9, a Novel Halovirus Related to PhiH1 and PhiCh1.</title>
        <authorList>
            <person name="Dyall-Smith M."/>
            <person name="Palm P."/>
            <person name="Wanner G."/>
            <person name="Witte A."/>
            <person name="Oesterhelt D."/>
            <person name="Pfeiffer F."/>
        </authorList>
    </citation>
    <scope>NUCLEOTIDE SEQUENCE [LARGE SCALE GENOMIC DNA]</scope>
</reference>
<feature type="region of interest" description="Disordered" evidence="1">
    <location>
        <begin position="1"/>
        <end position="28"/>
    </location>
</feature>
<accession>A0A481V9H8</accession>
<evidence type="ECO:0000313" key="3">
    <source>
        <dbReference type="Proteomes" id="UP000294095"/>
    </source>
</evidence>
<evidence type="ECO:0000313" key="2">
    <source>
        <dbReference type="EMBL" id="QBI90055.1"/>
    </source>
</evidence>
<keyword evidence="3" id="KW-1185">Reference proteome</keyword>
<protein>
    <submittedName>
        <fullName evidence="2">Uncharacterized protein</fullName>
    </submittedName>
</protein>
<dbReference type="Proteomes" id="UP000294095">
    <property type="component" value="Segment"/>
</dbReference>
<sequence length="63" mass="6661">MAAHATGRSGRSSFHDSRPRAARRAAADASIVAGVSRCLRTSTEPKFPNVTTTAGRIDIATYD</sequence>
<gene>
    <name evidence="2" type="ORF">ChaoS9_250</name>
</gene>